<name>A0ABP8EUR4_9MICO</name>
<comment type="caution">
    <text evidence="3">The sequence shown here is derived from an EMBL/GenBank/DDBJ whole genome shotgun (WGS) entry which is preliminary data.</text>
</comment>
<keyword evidence="1" id="KW-1133">Transmembrane helix</keyword>
<reference evidence="4" key="1">
    <citation type="journal article" date="2019" name="Int. J. Syst. Evol. Microbiol.">
        <title>The Global Catalogue of Microorganisms (GCM) 10K type strain sequencing project: providing services to taxonomists for standard genome sequencing and annotation.</title>
        <authorList>
            <consortium name="The Broad Institute Genomics Platform"/>
            <consortium name="The Broad Institute Genome Sequencing Center for Infectious Disease"/>
            <person name="Wu L."/>
            <person name="Ma J."/>
        </authorList>
    </citation>
    <scope>NUCLEOTIDE SEQUENCE [LARGE SCALE GENOMIC DNA]</scope>
    <source>
        <strain evidence="4">JCM 17459</strain>
    </source>
</reference>
<evidence type="ECO:0000259" key="2">
    <source>
        <dbReference type="Pfam" id="PF01970"/>
    </source>
</evidence>
<dbReference type="RefSeq" id="WP_345040485.1">
    <property type="nucleotide sequence ID" value="NZ_BAABBA010000008.1"/>
</dbReference>
<accession>A0ABP8EUR4</accession>
<feature type="transmembrane region" description="Helical" evidence="1">
    <location>
        <begin position="319"/>
        <end position="340"/>
    </location>
</feature>
<feature type="domain" description="DUF112" evidence="2">
    <location>
        <begin position="19"/>
        <end position="436"/>
    </location>
</feature>
<feature type="transmembrane region" description="Helical" evidence="1">
    <location>
        <begin position="352"/>
        <end position="375"/>
    </location>
</feature>
<keyword evidence="1" id="KW-0812">Transmembrane</keyword>
<feature type="transmembrane region" description="Helical" evidence="1">
    <location>
        <begin position="163"/>
        <end position="180"/>
    </location>
</feature>
<gene>
    <name evidence="3" type="ORF">GCM10022262_19700</name>
</gene>
<feature type="transmembrane region" description="Helical" evidence="1">
    <location>
        <begin position="105"/>
        <end position="129"/>
    </location>
</feature>
<feature type="transmembrane region" description="Helical" evidence="1">
    <location>
        <begin position="135"/>
        <end position="156"/>
    </location>
</feature>
<dbReference type="EMBL" id="BAABBA010000008">
    <property type="protein sequence ID" value="GAA4287611.1"/>
    <property type="molecule type" value="Genomic_DNA"/>
</dbReference>
<dbReference type="Proteomes" id="UP001499841">
    <property type="component" value="Unassembled WGS sequence"/>
</dbReference>
<keyword evidence="4" id="KW-1185">Reference proteome</keyword>
<evidence type="ECO:0000313" key="4">
    <source>
        <dbReference type="Proteomes" id="UP001499841"/>
    </source>
</evidence>
<feature type="transmembrane region" description="Helical" evidence="1">
    <location>
        <begin position="12"/>
        <end position="34"/>
    </location>
</feature>
<sequence>MNAVAEGLGALIDPTVAICLLVGLLVGTLVGAFPGVTGSMAVALASGFTLTLEPVQGLAVLLTIYVGANYGDRIPSILVNTPGTPAAIATTLDGYPLAKQGKAGLALVSSSMVTTAGILLSMVLFLVAARPVANIALEFGPAEMFALVVFGLTIMISISSKSVIKGVLAGIAGLAIATVGRDPITGDSRFVFGVNDLNSGLPFIAVIIGLFGIAELFDQLLTHREHHVKPISSLGRWWPTRSEYREMARPFGVSSVIGMIVGVVPAAGGDIAGLIGWDRAKRMSKHPEKFGKGSLEGLTAADTASSATLGGSLTTTMALGIPGDSVMAVMIGSMIIWGLQPGPSLFTNSPDLMISIAGIMIIATLLSLGISLVRMRGMVKLLDLPNHYLWVGILIFCVVGTYTTTNNLYTVWVMLASGVAGLVMKRTGFPPGPVVLGLLLGPLAESNLRRALIIDGPSILVTQPISAGLLALALLSLALPLIGRARRARRGSSTDSNADEPILTR</sequence>
<dbReference type="PANTHER" id="PTHR35342:SF5">
    <property type="entry name" value="TRICARBOXYLIC TRANSPORT PROTEIN"/>
    <property type="match status" value="1"/>
</dbReference>
<organism evidence="3 4">
    <name type="scientific">Georgenia daeguensis</name>
    <dbReference type="NCBI Taxonomy" id="908355"/>
    <lineage>
        <taxon>Bacteria</taxon>
        <taxon>Bacillati</taxon>
        <taxon>Actinomycetota</taxon>
        <taxon>Actinomycetes</taxon>
        <taxon>Micrococcales</taxon>
        <taxon>Bogoriellaceae</taxon>
        <taxon>Georgenia</taxon>
    </lineage>
</organism>
<feature type="transmembrane region" description="Helical" evidence="1">
    <location>
        <begin position="40"/>
        <end position="66"/>
    </location>
</feature>
<feature type="transmembrane region" description="Helical" evidence="1">
    <location>
        <begin position="200"/>
        <end position="217"/>
    </location>
</feature>
<evidence type="ECO:0000313" key="3">
    <source>
        <dbReference type="EMBL" id="GAA4287611.1"/>
    </source>
</evidence>
<keyword evidence="1" id="KW-0472">Membrane</keyword>
<dbReference type="InterPro" id="IPR002823">
    <property type="entry name" value="DUF112_TM"/>
</dbReference>
<feature type="transmembrane region" description="Helical" evidence="1">
    <location>
        <begin position="387"/>
        <end position="405"/>
    </location>
</feature>
<dbReference type="PANTHER" id="PTHR35342">
    <property type="entry name" value="TRICARBOXYLIC TRANSPORT PROTEIN"/>
    <property type="match status" value="1"/>
</dbReference>
<evidence type="ECO:0000256" key="1">
    <source>
        <dbReference type="SAM" id="Phobius"/>
    </source>
</evidence>
<proteinExistence type="predicted"/>
<feature type="transmembrane region" description="Helical" evidence="1">
    <location>
        <begin position="465"/>
        <end position="483"/>
    </location>
</feature>
<protein>
    <submittedName>
        <fullName evidence="3">Tripartite tricarboxylate transporter permease</fullName>
    </submittedName>
</protein>
<dbReference type="Pfam" id="PF01970">
    <property type="entry name" value="TctA"/>
    <property type="match status" value="1"/>
</dbReference>